<organism evidence="1 2">
    <name type="scientific">candidate division WS5 bacterium</name>
    <dbReference type="NCBI Taxonomy" id="2093353"/>
    <lineage>
        <taxon>Bacteria</taxon>
        <taxon>candidate division WS5</taxon>
    </lineage>
</organism>
<reference evidence="1 2" key="1">
    <citation type="journal article" date="2017" name="ISME J.">
        <title>Energy and carbon metabolisms in a deep terrestrial subsurface fluid microbial community.</title>
        <authorList>
            <person name="Momper L."/>
            <person name="Jungbluth S.P."/>
            <person name="Lee M.D."/>
            <person name="Amend J.P."/>
        </authorList>
    </citation>
    <scope>NUCLEOTIDE SEQUENCE [LARGE SCALE GENOMIC DNA]</scope>
    <source>
        <strain evidence="1">SURF_29</strain>
    </source>
</reference>
<gene>
    <name evidence="1" type="ORF">C4544_06075</name>
</gene>
<comment type="caution">
    <text evidence="1">The sequence shown here is derived from an EMBL/GenBank/DDBJ whole genome shotgun (WGS) entry which is preliminary data.</text>
</comment>
<dbReference type="AlphaFoldDB" id="A0A419DAJ0"/>
<proteinExistence type="predicted"/>
<dbReference type="EMBL" id="QZJW01000053">
    <property type="protein sequence ID" value="RJO60159.1"/>
    <property type="molecule type" value="Genomic_DNA"/>
</dbReference>
<evidence type="ECO:0000313" key="2">
    <source>
        <dbReference type="Proteomes" id="UP000285655"/>
    </source>
</evidence>
<accession>A0A419DAJ0</accession>
<protein>
    <submittedName>
        <fullName evidence="1">Uncharacterized protein</fullName>
    </submittedName>
</protein>
<name>A0A419DAJ0_9BACT</name>
<sequence>MSFELNDNLNKARKYYLELNKKGELYTWSFVKDNILVILPGDIAEAKAKQYKDALKSMKIK</sequence>
<evidence type="ECO:0000313" key="1">
    <source>
        <dbReference type="EMBL" id="RJO60159.1"/>
    </source>
</evidence>
<dbReference type="Proteomes" id="UP000285655">
    <property type="component" value="Unassembled WGS sequence"/>
</dbReference>